<accession>A0A1Y4LDN4</accession>
<dbReference type="InterPro" id="IPR012640">
    <property type="entry name" value="Membr_lipoprot_lipid_attach_CS"/>
</dbReference>
<dbReference type="AlphaFoldDB" id="A0A1Y4LDN4"/>
<name>A0A1Y4LDN4_9FIRM</name>
<evidence type="ECO:0008006" key="5">
    <source>
        <dbReference type="Google" id="ProtNLM"/>
    </source>
</evidence>
<evidence type="ECO:0000313" key="3">
    <source>
        <dbReference type="EMBL" id="OUP54010.1"/>
    </source>
</evidence>
<dbReference type="Pfam" id="PF08139">
    <property type="entry name" value="LPAM_1"/>
    <property type="match status" value="1"/>
</dbReference>
<evidence type="ECO:0000313" key="4">
    <source>
        <dbReference type="Proteomes" id="UP000195897"/>
    </source>
</evidence>
<dbReference type="EMBL" id="NFKK01000002">
    <property type="protein sequence ID" value="OUP54010.1"/>
    <property type="molecule type" value="Genomic_DNA"/>
</dbReference>
<feature type="chain" id="PRO_5039331520" description="DUF4367 domain-containing protein" evidence="2">
    <location>
        <begin position="22"/>
        <end position="151"/>
    </location>
</feature>
<reference evidence="4" key="1">
    <citation type="submission" date="2017-04" db="EMBL/GenBank/DDBJ databases">
        <title>Function of individual gut microbiota members based on whole genome sequencing of pure cultures obtained from chicken caecum.</title>
        <authorList>
            <person name="Medvecky M."/>
            <person name="Cejkova D."/>
            <person name="Polansky O."/>
            <person name="Karasova D."/>
            <person name="Kubasova T."/>
            <person name="Cizek A."/>
            <person name="Rychlik I."/>
        </authorList>
    </citation>
    <scope>NUCLEOTIDE SEQUENCE [LARGE SCALE GENOMIC DNA]</scope>
    <source>
        <strain evidence="4">An180</strain>
    </source>
</reference>
<keyword evidence="1 2" id="KW-0732">Signal</keyword>
<dbReference type="RefSeq" id="WP_087370239.1">
    <property type="nucleotide sequence ID" value="NZ_NFKK01000002.1"/>
</dbReference>
<sequence>MKKWFLGLLAAALLSGCAGNAGNTQTADEIAQALDTQGLTGTVETASQSRIQTLIGTPYAYTTEDGAQIGVFVYEDADAAQADAACVSADGFGYNREGADGTGYGVQTGWADAPHFYRKDNIILRYIGSDADVLTALEAVCGAQFAGSAAE</sequence>
<evidence type="ECO:0000256" key="2">
    <source>
        <dbReference type="SAM" id="SignalP"/>
    </source>
</evidence>
<organism evidence="3 4">
    <name type="scientific">Butyricicoccus pullicaecorum</name>
    <dbReference type="NCBI Taxonomy" id="501571"/>
    <lineage>
        <taxon>Bacteria</taxon>
        <taxon>Bacillati</taxon>
        <taxon>Bacillota</taxon>
        <taxon>Clostridia</taxon>
        <taxon>Eubacteriales</taxon>
        <taxon>Butyricicoccaceae</taxon>
        <taxon>Butyricicoccus</taxon>
    </lineage>
</organism>
<evidence type="ECO:0000256" key="1">
    <source>
        <dbReference type="ARBA" id="ARBA00022729"/>
    </source>
</evidence>
<comment type="caution">
    <text evidence="3">The sequence shown here is derived from an EMBL/GenBank/DDBJ whole genome shotgun (WGS) entry which is preliminary data.</text>
</comment>
<feature type="signal peptide" evidence="2">
    <location>
        <begin position="1"/>
        <end position="21"/>
    </location>
</feature>
<proteinExistence type="predicted"/>
<protein>
    <recommendedName>
        <fullName evidence="5">DUF4367 domain-containing protein</fullName>
    </recommendedName>
</protein>
<dbReference type="PROSITE" id="PS51257">
    <property type="entry name" value="PROKAR_LIPOPROTEIN"/>
    <property type="match status" value="1"/>
</dbReference>
<dbReference type="Proteomes" id="UP000195897">
    <property type="component" value="Unassembled WGS sequence"/>
</dbReference>
<gene>
    <name evidence="3" type="ORF">B5F17_02030</name>
</gene>